<dbReference type="Proteomes" id="UP001141327">
    <property type="component" value="Unassembled WGS sequence"/>
</dbReference>
<reference evidence="1" key="1">
    <citation type="journal article" date="2022" name="bioRxiv">
        <title>Genomics of Preaxostyla Flagellates Illuminates Evolutionary Transitions and the Path Towards Mitochondrial Loss.</title>
        <authorList>
            <person name="Novak L.V.F."/>
            <person name="Treitli S.C."/>
            <person name="Pyrih J."/>
            <person name="Halakuc P."/>
            <person name="Pipaliya S.V."/>
            <person name="Vacek V."/>
            <person name="Brzon O."/>
            <person name="Soukal P."/>
            <person name="Eme L."/>
            <person name="Dacks J.B."/>
            <person name="Karnkowska A."/>
            <person name="Elias M."/>
            <person name="Hampl V."/>
        </authorList>
    </citation>
    <scope>NUCLEOTIDE SEQUENCE</scope>
    <source>
        <strain evidence="1">RCP-MX</strain>
    </source>
</reference>
<keyword evidence="2" id="KW-1185">Reference proteome</keyword>
<accession>A0ABQ8U3T8</accession>
<sequence>MAGGDGASAHVRSEPPRRVGRPTYMELLTWGHRWAAVLVHVHGPFGRLPCVAGPPPALLQPGDDLRPLAEA</sequence>
<comment type="caution">
    <text evidence="1">The sequence shown here is derived from an EMBL/GenBank/DDBJ whole genome shotgun (WGS) entry which is preliminary data.</text>
</comment>
<proteinExistence type="predicted"/>
<dbReference type="EMBL" id="JAPMOS010000330">
    <property type="protein sequence ID" value="KAJ4453021.1"/>
    <property type="molecule type" value="Genomic_DNA"/>
</dbReference>
<name>A0ABQ8U3T8_9EUKA</name>
<organism evidence="1 2">
    <name type="scientific">Paratrimastix pyriformis</name>
    <dbReference type="NCBI Taxonomy" id="342808"/>
    <lineage>
        <taxon>Eukaryota</taxon>
        <taxon>Metamonada</taxon>
        <taxon>Preaxostyla</taxon>
        <taxon>Paratrimastigidae</taxon>
        <taxon>Paratrimastix</taxon>
    </lineage>
</organism>
<protein>
    <submittedName>
        <fullName evidence="1">Uncharacterized protein</fullName>
    </submittedName>
</protein>
<evidence type="ECO:0000313" key="1">
    <source>
        <dbReference type="EMBL" id="KAJ4453021.1"/>
    </source>
</evidence>
<evidence type="ECO:0000313" key="2">
    <source>
        <dbReference type="Proteomes" id="UP001141327"/>
    </source>
</evidence>
<gene>
    <name evidence="1" type="ORF">PAPYR_12638</name>
</gene>